<accession>A0ABW4I2M3</accession>
<proteinExistence type="predicted"/>
<feature type="chain" id="PRO_5045379420" evidence="1">
    <location>
        <begin position="24"/>
        <end position="162"/>
    </location>
</feature>
<keyword evidence="3" id="KW-1185">Reference proteome</keyword>
<organism evidence="2 3">
    <name type="scientific">Sphingomonas tabacisoli</name>
    <dbReference type="NCBI Taxonomy" id="2249466"/>
    <lineage>
        <taxon>Bacteria</taxon>
        <taxon>Pseudomonadati</taxon>
        <taxon>Pseudomonadota</taxon>
        <taxon>Alphaproteobacteria</taxon>
        <taxon>Sphingomonadales</taxon>
        <taxon>Sphingomonadaceae</taxon>
        <taxon>Sphingomonas</taxon>
    </lineage>
</organism>
<evidence type="ECO:0000313" key="3">
    <source>
        <dbReference type="Proteomes" id="UP001597115"/>
    </source>
</evidence>
<evidence type="ECO:0000313" key="2">
    <source>
        <dbReference type="EMBL" id="MFD1611345.1"/>
    </source>
</evidence>
<feature type="signal peptide" evidence="1">
    <location>
        <begin position="1"/>
        <end position="23"/>
    </location>
</feature>
<dbReference type="Proteomes" id="UP001597115">
    <property type="component" value="Unassembled WGS sequence"/>
</dbReference>
<gene>
    <name evidence="2" type="ORF">ACFSCW_05965</name>
</gene>
<sequence length="162" mass="17029">MGIISKAFAAATATAMLAGSANAACWTPAAYQAAQVRELDTMLMVEALRCRKTSASFLGEYNRFVQVSRPALIQANAELKAHFGGLNAYDNYMTTVANRYGAGTDGMDCQDVAQVVRAGLAAKGSMDALFQVAERANVEPSVDGGRCRAVSKPSAAAIASRR</sequence>
<protein>
    <submittedName>
        <fullName evidence="2">Uncharacterized protein</fullName>
    </submittedName>
</protein>
<dbReference type="RefSeq" id="WP_380887872.1">
    <property type="nucleotide sequence ID" value="NZ_JBHUDY010000001.1"/>
</dbReference>
<dbReference type="EMBL" id="JBHUDY010000001">
    <property type="protein sequence ID" value="MFD1611345.1"/>
    <property type="molecule type" value="Genomic_DNA"/>
</dbReference>
<name>A0ABW4I2M3_9SPHN</name>
<keyword evidence="1" id="KW-0732">Signal</keyword>
<reference evidence="3" key="1">
    <citation type="journal article" date="2019" name="Int. J. Syst. Evol. Microbiol.">
        <title>The Global Catalogue of Microorganisms (GCM) 10K type strain sequencing project: providing services to taxonomists for standard genome sequencing and annotation.</title>
        <authorList>
            <consortium name="The Broad Institute Genomics Platform"/>
            <consortium name="The Broad Institute Genome Sequencing Center for Infectious Disease"/>
            <person name="Wu L."/>
            <person name="Ma J."/>
        </authorList>
    </citation>
    <scope>NUCLEOTIDE SEQUENCE [LARGE SCALE GENOMIC DNA]</scope>
    <source>
        <strain evidence="3">CGMCC 1.16275</strain>
    </source>
</reference>
<comment type="caution">
    <text evidence="2">The sequence shown here is derived from an EMBL/GenBank/DDBJ whole genome shotgun (WGS) entry which is preliminary data.</text>
</comment>
<evidence type="ECO:0000256" key="1">
    <source>
        <dbReference type="SAM" id="SignalP"/>
    </source>
</evidence>